<evidence type="ECO:0000313" key="3">
    <source>
        <dbReference type="Proteomes" id="UP000299102"/>
    </source>
</evidence>
<keyword evidence="3" id="KW-1185">Reference proteome</keyword>
<sequence length="328" mass="36596">MLCSEKNSYPYKTGHCIARRRKSSGISTRRRGGGRPAPELGRTPVGRTHTSNLYACSLVSLSIHRRKRACKPPECWWSPPPMGTRDSLSRLTNELPTSWVGIEYLMEEGVRKFEPLADWFICQNLSVDSSIFFRAQCVHELSVINKKLARAREGVNFPIFCLILAAKSDDIRQTLIKIQFAGCGLIAEEQIRGAKWRRKRTGKPEGERFAVLGARGRRALEHALNGRAVAANVWFSLFTVNTPSIFGLSILEQCWSIEVLLKRLSLRLGLWRPAPAPCLQTAGGSEGGYGDGTFSSTYESSKLVDKEILLARSISRVFLFAAPLVDKL</sequence>
<accession>A0A4C1VDF0</accession>
<gene>
    <name evidence="2" type="ORF">EVAR_8395_1</name>
</gene>
<proteinExistence type="predicted"/>
<dbReference type="EMBL" id="BGZK01000319">
    <property type="protein sequence ID" value="GBP36560.1"/>
    <property type="molecule type" value="Genomic_DNA"/>
</dbReference>
<evidence type="ECO:0000313" key="2">
    <source>
        <dbReference type="EMBL" id="GBP36560.1"/>
    </source>
</evidence>
<feature type="region of interest" description="Disordered" evidence="1">
    <location>
        <begin position="22"/>
        <end position="46"/>
    </location>
</feature>
<dbReference type="AlphaFoldDB" id="A0A4C1VDF0"/>
<feature type="compositionally biased region" description="Basic residues" evidence="1">
    <location>
        <begin position="22"/>
        <end position="33"/>
    </location>
</feature>
<name>A0A4C1VDF0_EUMVA</name>
<protein>
    <submittedName>
        <fullName evidence="2">Uncharacterized protein</fullName>
    </submittedName>
</protein>
<comment type="caution">
    <text evidence="2">The sequence shown here is derived from an EMBL/GenBank/DDBJ whole genome shotgun (WGS) entry which is preliminary data.</text>
</comment>
<evidence type="ECO:0000256" key="1">
    <source>
        <dbReference type="SAM" id="MobiDB-lite"/>
    </source>
</evidence>
<reference evidence="2 3" key="1">
    <citation type="journal article" date="2019" name="Commun. Biol.">
        <title>The bagworm genome reveals a unique fibroin gene that provides high tensile strength.</title>
        <authorList>
            <person name="Kono N."/>
            <person name="Nakamura H."/>
            <person name="Ohtoshi R."/>
            <person name="Tomita M."/>
            <person name="Numata K."/>
            <person name="Arakawa K."/>
        </authorList>
    </citation>
    <scope>NUCLEOTIDE SEQUENCE [LARGE SCALE GENOMIC DNA]</scope>
</reference>
<dbReference type="Proteomes" id="UP000299102">
    <property type="component" value="Unassembled WGS sequence"/>
</dbReference>
<organism evidence="2 3">
    <name type="scientific">Eumeta variegata</name>
    <name type="common">Bagworm moth</name>
    <name type="synonym">Eumeta japonica</name>
    <dbReference type="NCBI Taxonomy" id="151549"/>
    <lineage>
        <taxon>Eukaryota</taxon>
        <taxon>Metazoa</taxon>
        <taxon>Ecdysozoa</taxon>
        <taxon>Arthropoda</taxon>
        <taxon>Hexapoda</taxon>
        <taxon>Insecta</taxon>
        <taxon>Pterygota</taxon>
        <taxon>Neoptera</taxon>
        <taxon>Endopterygota</taxon>
        <taxon>Lepidoptera</taxon>
        <taxon>Glossata</taxon>
        <taxon>Ditrysia</taxon>
        <taxon>Tineoidea</taxon>
        <taxon>Psychidae</taxon>
        <taxon>Oiketicinae</taxon>
        <taxon>Eumeta</taxon>
    </lineage>
</organism>